<dbReference type="PROSITE" id="PS00041">
    <property type="entry name" value="HTH_ARAC_FAMILY_1"/>
    <property type="match status" value="1"/>
</dbReference>
<dbReference type="InterPro" id="IPR037923">
    <property type="entry name" value="HTH-like"/>
</dbReference>
<evidence type="ECO:0000256" key="3">
    <source>
        <dbReference type="ARBA" id="ARBA00023163"/>
    </source>
</evidence>
<evidence type="ECO:0000256" key="1">
    <source>
        <dbReference type="ARBA" id="ARBA00023015"/>
    </source>
</evidence>
<keyword evidence="3" id="KW-0804">Transcription</keyword>
<dbReference type="Gene3D" id="2.60.120.10">
    <property type="entry name" value="Jelly Rolls"/>
    <property type="match status" value="1"/>
</dbReference>
<dbReference type="GO" id="GO:0043565">
    <property type="term" value="F:sequence-specific DNA binding"/>
    <property type="evidence" value="ECO:0007669"/>
    <property type="project" value="InterPro"/>
</dbReference>
<sequence>MYKTTLTFMKNPLEPRNVLLFWMYTLIVKLTKIQKGWRRRMLCLSSVHFDNRIPNWRKDIGATDTNVLALVLEGKVRYTLAGKSFILEKGELLFFPNGVIRAGENVEEDHQKITVLFRHEEEDAQQLPLLNAEPYVKCKIRKFEYMKRRFERLFYETVGDGKFQPWVVNGIFNEIVGIASREFESVEIAPSKQKLAGELQEYLVSHYRQPVNIEQVAALIHRSPNYTISLFREVTGLSPIQYVHQLRMKEACSMLSNSDLTVTEISNYLGYYDHSYFFRMFKKHTGVSPTEYRQSGTTPQAAFLNIN</sequence>
<dbReference type="InterPro" id="IPR018060">
    <property type="entry name" value="HTH_AraC"/>
</dbReference>
<dbReference type="Pfam" id="PF02311">
    <property type="entry name" value="AraC_binding"/>
    <property type="match status" value="1"/>
</dbReference>
<keyword evidence="2" id="KW-0238">DNA-binding</keyword>
<dbReference type="Pfam" id="PF12833">
    <property type="entry name" value="HTH_18"/>
    <property type="match status" value="1"/>
</dbReference>
<dbReference type="Gene3D" id="1.10.10.60">
    <property type="entry name" value="Homeodomain-like"/>
    <property type="match status" value="2"/>
</dbReference>
<evidence type="ECO:0000256" key="2">
    <source>
        <dbReference type="ARBA" id="ARBA00023125"/>
    </source>
</evidence>
<evidence type="ECO:0000313" key="6">
    <source>
        <dbReference type="Proteomes" id="UP000293142"/>
    </source>
</evidence>
<dbReference type="InterPro" id="IPR014710">
    <property type="entry name" value="RmlC-like_jellyroll"/>
</dbReference>
<dbReference type="GO" id="GO:0003700">
    <property type="term" value="F:DNA-binding transcription factor activity"/>
    <property type="evidence" value="ECO:0007669"/>
    <property type="project" value="InterPro"/>
</dbReference>
<evidence type="ECO:0000259" key="4">
    <source>
        <dbReference type="PROSITE" id="PS01124"/>
    </source>
</evidence>
<evidence type="ECO:0000313" key="5">
    <source>
        <dbReference type="EMBL" id="TBL69681.1"/>
    </source>
</evidence>
<reference evidence="5 6" key="1">
    <citation type="submission" date="2019-02" db="EMBL/GenBank/DDBJ databases">
        <title>Paenibacillus sp. nov., isolated from surface-sterilized tissue of Thalictrum simplex L.</title>
        <authorList>
            <person name="Tuo L."/>
        </authorList>
    </citation>
    <scope>NUCLEOTIDE SEQUENCE [LARGE SCALE GENOMIC DNA]</scope>
    <source>
        <strain evidence="5 6">N2SHLJ1</strain>
    </source>
</reference>
<dbReference type="Proteomes" id="UP000293142">
    <property type="component" value="Unassembled WGS sequence"/>
</dbReference>
<feature type="domain" description="HTH araC/xylS-type" evidence="4">
    <location>
        <begin position="197"/>
        <end position="295"/>
    </location>
</feature>
<dbReference type="PROSITE" id="PS01124">
    <property type="entry name" value="HTH_ARAC_FAMILY_2"/>
    <property type="match status" value="1"/>
</dbReference>
<dbReference type="SMART" id="SM00342">
    <property type="entry name" value="HTH_ARAC"/>
    <property type="match status" value="1"/>
</dbReference>
<dbReference type="InterPro" id="IPR018062">
    <property type="entry name" value="HTH_AraC-typ_CS"/>
</dbReference>
<dbReference type="SUPFAM" id="SSF51215">
    <property type="entry name" value="Regulatory protein AraC"/>
    <property type="match status" value="1"/>
</dbReference>
<keyword evidence="6" id="KW-1185">Reference proteome</keyword>
<organism evidence="5 6">
    <name type="scientific">Paenibacillus thalictri</name>
    <dbReference type="NCBI Taxonomy" id="2527873"/>
    <lineage>
        <taxon>Bacteria</taxon>
        <taxon>Bacillati</taxon>
        <taxon>Bacillota</taxon>
        <taxon>Bacilli</taxon>
        <taxon>Bacillales</taxon>
        <taxon>Paenibacillaceae</taxon>
        <taxon>Paenibacillus</taxon>
    </lineage>
</organism>
<protein>
    <submittedName>
        <fullName evidence="5">AraC family transcriptional regulator</fullName>
    </submittedName>
</protein>
<dbReference type="OrthoDB" id="345425at2"/>
<gene>
    <name evidence="5" type="ORF">EYB31_35460</name>
</gene>
<dbReference type="InterPro" id="IPR020449">
    <property type="entry name" value="Tscrpt_reg_AraC-type_HTH"/>
</dbReference>
<dbReference type="PRINTS" id="PR00032">
    <property type="entry name" value="HTHARAC"/>
</dbReference>
<dbReference type="AlphaFoldDB" id="A0A4Q9DE14"/>
<dbReference type="SUPFAM" id="SSF46689">
    <property type="entry name" value="Homeodomain-like"/>
    <property type="match status" value="2"/>
</dbReference>
<dbReference type="PANTHER" id="PTHR43280">
    <property type="entry name" value="ARAC-FAMILY TRANSCRIPTIONAL REGULATOR"/>
    <property type="match status" value="1"/>
</dbReference>
<accession>A0A4Q9DE14</accession>
<keyword evidence="1" id="KW-0805">Transcription regulation</keyword>
<dbReference type="EMBL" id="SIRE01000037">
    <property type="protein sequence ID" value="TBL69681.1"/>
    <property type="molecule type" value="Genomic_DNA"/>
</dbReference>
<dbReference type="PANTHER" id="PTHR43280:SF10">
    <property type="entry name" value="REGULATORY PROTEIN POCR"/>
    <property type="match status" value="1"/>
</dbReference>
<comment type="caution">
    <text evidence="5">The sequence shown here is derived from an EMBL/GenBank/DDBJ whole genome shotgun (WGS) entry which is preliminary data.</text>
</comment>
<dbReference type="InterPro" id="IPR003313">
    <property type="entry name" value="AraC-bd"/>
</dbReference>
<name>A0A4Q9DE14_9BACL</name>
<proteinExistence type="predicted"/>
<dbReference type="InterPro" id="IPR009057">
    <property type="entry name" value="Homeodomain-like_sf"/>
</dbReference>